<evidence type="ECO:0000256" key="11">
    <source>
        <dbReference type="ARBA" id="ARBA00034078"/>
    </source>
</evidence>
<evidence type="ECO:0000256" key="5">
    <source>
        <dbReference type="ARBA" id="ARBA00022719"/>
    </source>
</evidence>
<dbReference type="InterPro" id="IPR001041">
    <property type="entry name" value="2Fe-2S_ferredoxin-type"/>
</dbReference>
<dbReference type="PROSITE" id="PS00642">
    <property type="entry name" value="COMPLEX1_75K_2"/>
    <property type="match status" value="1"/>
</dbReference>
<dbReference type="PROSITE" id="PS51669">
    <property type="entry name" value="4FE4S_MOW_BIS_MGD"/>
    <property type="match status" value="1"/>
</dbReference>
<dbReference type="Pfam" id="PF13510">
    <property type="entry name" value="Fer2_4"/>
    <property type="match status" value="1"/>
</dbReference>
<keyword evidence="5" id="KW-0874">Quinone</keyword>
<evidence type="ECO:0000256" key="1">
    <source>
        <dbReference type="ARBA" id="ARBA00001966"/>
    </source>
</evidence>
<evidence type="ECO:0000256" key="3">
    <source>
        <dbReference type="ARBA" id="ARBA00022485"/>
    </source>
</evidence>
<dbReference type="RefSeq" id="WP_151156865.1">
    <property type="nucleotide sequence ID" value="NZ_VZRA01000002.1"/>
</dbReference>
<dbReference type="Pfam" id="PF04879">
    <property type="entry name" value="Molybdop_Fe4S4"/>
    <property type="match status" value="1"/>
</dbReference>
<gene>
    <name evidence="18" type="primary">nuoG</name>
    <name evidence="18" type="ORF">F6V30_10200</name>
</gene>
<dbReference type="PROSITE" id="PS00641">
    <property type="entry name" value="COMPLEX1_75K_1"/>
    <property type="match status" value="1"/>
</dbReference>
<keyword evidence="7" id="KW-1278">Translocase</keyword>
<comment type="cofactor">
    <cofactor evidence="1">
        <name>[4Fe-4S] cluster</name>
        <dbReference type="ChEBI" id="CHEBI:49883"/>
    </cofactor>
</comment>
<dbReference type="PROSITE" id="PS51839">
    <property type="entry name" value="4FE4S_HC3"/>
    <property type="match status" value="1"/>
</dbReference>
<dbReference type="SUPFAM" id="SSF54292">
    <property type="entry name" value="2Fe-2S ferredoxin-like"/>
    <property type="match status" value="1"/>
</dbReference>
<dbReference type="SUPFAM" id="SSF53706">
    <property type="entry name" value="Formate dehydrogenase/DMSO reductase, domains 1-3"/>
    <property type="match status" value="1"/>
</dbReference>
<comment type="caution">
    <text evidence="18">The sequence shown here is derived from an EMBL/GenBank/DDBJ whole genome shotgun (WGS) entry which is preliminary data.</text>
</comment>
<protein>
    <submittedName>
        <fullName evidence="18">NADH-quinone oxidoreductase subunit NuoG</fullName>
        <ecNumber evidence="18">1.6.5.11</ecNumber>
    </submittedName>
</protein>
<comment type="cofactor">
    <cofactor evidence="11">
        <name>[2Fe-2S] cluster</name>
        <dbReference type="ChEBI" id="CHEBI:190135"/>
    </cofactor>
</comment>
<organism evidence="18 19">
    <name type="scientific">Oryzomonas sagensis</name>
    <dbReference type="NCBI Taxonomy" id="2603857"/>
    <lineage>
        <taxon>Bacteria</taxon>
        <taxon>Pseudomonadati</taxon>
        <taxon>Thermodesulfobacteriota</taxon>
        <taxon>Desulfuromonadia</taxon>
        <taxon>Geobacterales</taxon>
        <taxon>Geobacteraceae</taxon>
        <taxon>Oryzomonas</taxon>
    </lineage>
</organism>
<keyword evidence="6" id="KW-0479">Metal-binding</keyword>
<dbReference type="Pfam" id="PF22117">
    <property type="entry name" value="Fer4_Nqo3"/>
    <property type="match status" value="1"/>
</dbReference>
<evidence type="ECO:0000313" key="18">
    <source>
        <dbReference type="EMBL" id="KAB0670504.1"/>
    </source>
</evidence>
<comment type="catalytic activity">
    <reaction evidence="12">
        <text>a quinone + NADH + 5 H(+)(in) = a quinol + NAD(+) + 4 H(+)(out)</text>
        <dbReference type="Rhea" id="RHEA:57888"/>
        <dbReference type="ChEBI" id="CHEBI:15378"/>
        <dbReference type="ChEBI" id="CHEBI:24646"/>
        <dbReference type="ChEBI" id="CHEBI:57540"/>
        <dbReference type="ChEBI" id="CHEBI:57945"/>
        <dbReference type="ChEBI" id="CHEBI:132124"/>
    </reaction>
</comment>
<dbReference type="InterPro" id="IPR010228">
    <property type="entry name" value="NADH_UbQ_OxRdtase_Gsu"/>
</dbReference>
<dbReference type="InterPro" id="IPR036010">
    <property type="entry name" value="2Fe-2S_ferredoxin-like_sf"/>
</dbReference>
<feature type="domain" description="2Fe-2S ferredoxin-type" evidence="15">
    <location>
        <begin position="1"/>
        <end position="80"/>
    </location>
</feature>
<evidence type="ECO:0000313" key="19">
    <source>
        <dbReference type="Proteomes" id="UP000798046"/>
    </source>
</evidence>
<dbReference type="SMART" id="SM00929">
    <property type="entry name" value="NADH-G_4Fe-4S_3"/>
    <property type="match status" value="1"/>
</dbReference>
<dbReference type="EC" id="1.6.5.11" evidence="18"/>
<dbReference type="Gene3D" id="3.10.20.740">
    <property type="match status" value="1"/>
</dbReference>
<dbReference type="CDD" id="cd00207">
    <property type="entry name" value="fer2"/>
    <property type="match status" value="1"/>
</dbReference>
<sequence length="663" mass="71735">MIKLIIDDIPVEVPEGTTVLEAAQSVDIPIPHFCWHPALGKAGACRVCAVKMLDGPIKGVQMSCMLPAQDGMVVSTTDDEAVAMRRSVIEWLMINHPHDCPVCDEGGECQLQDYTIAGGHGIRRYDGKKRTHVNQYLGEYIEHEMNRCIQCYRCARFYQEYAGGTDFGVMGRAATIYFGRQEEGSLESPFSGNLVDICPTGVFTDKTARFRARYWDYDMAPSICPHCSLGCNTVPMARYRELLKTTARRNDQVNGWFICDKGRFANAVVNAPDRPRQALVDGRPVTLDEALDALATRIDDFLELHGPQALAIVGSPRMDLAGNIMAARLAELLAAGTLCYFDDPDRAQLTGAAVALLTEDDSASLEDVRQADLIALVGCDLLADAPMMALAVRQAWRNGAKVYVIAPHPDLLPEGEGTNHTLAPGERVAEGRVRGPLPFPFEHFAAISDIPLAEAKRPVVICGATTEGVEAVQSVPRTAKLAFILDGPNAFGCAELTRQHNGVALSTALADGRIRGIISFEADLPCDLPPGIAVLAAADWRPTRLTARAGVFLPTTAWVEQEGIYINNEGRAQRFNKVMNPGLPIKGLTPELHPPRTHGKAAPGGDVAPAERLIATLMQRLGEAEVEEPLSGHWEGLRGLDAQGDGKKLQTTTPSPLGPRGSS</sequence>
<feature type="region of interest" description="Disordered" evidence="14">
    <location>
        <begin position="635"/>
        <end position="663"/>
    </location>
</feature>
<keyword evidence="4" id="KW-0001">2Fe-2S</keyword>
<dbReference type="InterPro" id="IPR054351">
    <property type="entry name" value="NADH_UbQ_OxRdtase_ferredoxin"/>
</dbReference>
<evidence type="ECO:0000256" key="2">
    <source>
        <dbReference type="ARBA" id="ARBA00005404"/>
    </source>
</evidence>
<dbReference type="PANTHER" id="PTHR43105">
    <property type="entry name" value="RESPIRATORY NITRATE REDUCTASE"/>
    <property type="match status" value="1"/>
</dbReference>
<keyword evidence="9" id="KW-0411">Iron-sulfur</keyword>
<name>A0ABQ6TPD5_9BACT</name>
<keyword evidence="18" id="KW-0560">Oxidoreductase</keyword>
<dbReference type="InterPro" id="IPR006963">
    <property type="entry name" value="Mopterin_OxRdtase_4Fe-4S_dom"/>
</dbReference>
<feature type="domain" description="4Fe-4S His(Cys)3-ligated-type" evidence="17">
    <location>
        <begin position="80"/>
        <end position="119"/>
    </location>
</feature>
<feature type="domain" description="4Fe-4S Mo/W bis-MGD-type" evidence="16">
    <location>
        <begin position="217"/>
        <end position="273"/>
    </location>
</feature>
<dbReference type="Proteomes" id="UP000798046">
    <property type="component" value="Unassembled WGS sequence"/>
</dbReference>
<dbReference type="Gene3D" id="3.40.50.740">
    <property type="match status" value="2"/>
</dbReference>
<dbReference type="SMART" id="SM00926">
    <property type="entry name" value="Molybdop_Fe4S4"/>
    <property type="match status" value="1"/>
</dbReference>
<evidence type="ECO:0000256" key="8">
    <source>
        <dbReference type="ARBA" id="ARBA00023004"/>
    </source>
</evidence>
<dbReference type="Pfam" id="PF00384">
    <property type="entry name" value="Molybdopterin"/>
    <property type="match status" value="2"/>
</dbReference>
<dbReference type="InterPro" id="IPR000283">
    <property type="entry name" value="NADH_UbQ_OxRdtase_75kDa_su_CS"/>
</dbReference>
<evidence type="ECO:0000256" key="10">
    <source>
        <dbReference type="ARBA" id="ARBA00023027"/>
    </source>
</evidence>
<dbReference type="PROSITE" id="PS51085">
    <property type="entry name" value="2FE2S_FER_2"/>
    <property type="match status" value="1"/>
</dbReference>
<evidence type="ECO:0000256" key="4">
    <source>
        <dbReference type="ARBA" id="ARBA00022714"/>
    </source>
</evidence>
<evidence type="ECO:0000259" key="15">
    <source>
        <dbReference type="PROSITE" id="PS51085"/>
    </source>
</evidence>
<evidence type="ECO:0000256" key="6">
    <source>
        <dbReference type="ARBA" id="ARBA00022723"/>
    </source>
</evidence>
<accession>A0ABQ6TPD5</accession>
<dbReference type="SUPFAM" id="SSF54862">
    <property type="entry name" value="4Fe-4S ferredoxins"/>
    <property type="match status" value="1"/>
</dbReference>
<keyword evidence="10" id="KW-0520">NAD</keyword>
<proteinExistence type="inferred from homology"/>
<feature type="compositionally biased region" description="Polar residues" evidence="14">
    <location>
        <begin position="649"/>
        <end position="663"/>
    </location>
</feature>
<keyword evidence="19" id="KW-1185">Reference proteome</keyword>
<dbReference type="Gene3D" id="2.20.25.90">
    <property type="entry name" value="ADC-like domains"/>
    <property type="match status" value="1"/>
</dbReference>
<dbReference type="InterPro" id="IPR050123">
    <property type="entry name" value="Prok_molybdopt-oxidoreductase"/>
</dbReference>
<dbReference type="InterPro" id="IPR006656">
    <property type="entry name" value="Mopterin_OxRdtase"/>
</dbReference>
<evidence type="ECO:0000256" key="9">
    <source>
        <dbReference type="ARBA" id="ARBA00023014"/>
    </source>
</evidence>
<evidence type="ECO:0000256" key="12">
    <source>
        <dbReference type="ARBA" id="ARBA00047712"/>
    </source>
</evidence>
<comment type="similarity">
    <text evidence="2 13">Belongs to the complex I 75 kDa subunit family.</text>
</comment>
<evidence type="ECO:0000256" key="14">
    <source>
        <dbReference type="SAM" id="MobiDB-lite"/>
    </source>
</evidence>
<reference evidence="18 19" key="1">
    <citation type="journal article" date="2020" name="Microorganisms">
        <title>Description of Three Novel Members in the Family Geobacteraceae, Oryzomonas japonicum gen. nov., sp. nov., Oryzomonas sagensis sp. nov., and Oryzomonas ruber sp. nov.</title>
        <authorList>
            <person name="Xu Z."/>
            <person name="Masuda Y."/>
            <person name="Hayakawa C."/>
            <person name="Ushijima N."/>
            <person name="Kawano K."/>
            <person name="Shiratori Y."/>
            <person name="Senoo K."/>
            <person name="Itoh H."/>
        </authorList>
    </citation>
    <scope>NUCLEOTIDE SEQUENCE [LARGE SCALE GENOMIC DNA]</scope>
    <source>
        <strain evidence="18 19">Red100</strain>
    </source>
</reference>
<dbReference type="Gene3D" id="3.40.228.10">
    <property type="entry name" value="Dimethylsulfoxide Reductase, domain 2"/>
    <property type="match status" value="1"/>
</dbReference>
<evidence type="ECO:0000256" key="7">
    <source>
        <dbReference type="ARBA" id="ARBA00022967"/>
    </source>
</evidence>
<dbReference type="NCBIfam" id="TIGR01973">
    <property type="entry name" value="NuoG"/>
    <property type="match status" value="1"/>
</dbReference>
<dbReference type="Pfam" id="PF10588">
    <property type="entry name" value="NADH-G_4Fe-4S_3"/>
    <property type="match status" value="1"/>
</dbReference>
<dbReference type="GO" id="GO:0016491">
    <property type="term" value="F:oxidoreductase activity"/>
    <property type="evidence" value="ECO:0007669"/>
    <property type="project" value="UniProtKB-KW"/>
</dbReference>
<evidence type="ECO:0000256" key="13">
    <source>
        <dbReference type="RuleBase" id="RU004523"/>
    </source>
</evidence>
<keyword evidence="8" id="KW-0408">Iron</keyword>
<evidence type="ECO:0000259" key="17">
    <source>
        <dbReference type="PROSITE" id="PS51839"/>
    </source>
</evidence>
<dbReference type="PANTHER" id="PTHR43105:SF10">
    <property type="entry name" value="NADH-QUINONE OXIDOREDUCTASE SUBUNIT G"/>
    <property type="match status" value="1"/>
</dbReference>
<dbReference type="EMBL" id="VZRA01000002">
    <property type="protein sequence ID" value="KAB0670504.1"/>
    <property type="molecule type" value="Genomic_DNA"/>
</dbReference>
<keyword evidence="3" id="KW-0004">4Fe-4S</keyword>
<evidence type="ECO:0000259" key="16">
    <source>
        <dbReference type="PROSITE" id="PS51669"/>
    </source>
</evidence>
<dbReference type="InterPro" id="IPR019574">
    <property type="entry name" value="NADH_UbQ_OxRdtase_Gsu_4Fe4S-bd"/>
</dbReference>